<dbReference type="Proteomes" id="UP001284601">
    <property type="component" value="Unassembled WGS sequence"/>
</dbReference>
<dbReference type="InterPro" id="IPR000160">
    <property type="entry name" value="GGDEF_dom"/>
</dbReference>
<dbReference type="Pfam" id="PF01590">
    <property type="entry name" value="GAF"/>
    <property type="match status" value="1"/>
</dbReference>
<accession>A0ABU4HHB1</accession>
<organism evidence="2 3">
    <name type="scientific">Conexibacter stalactiti</name>
    <dbReference type="NCBI Taxonomy" id="1940611"/>
    <lineage>
        <taxon>Bacteria</taxon>
        <taxon>Bacillati</taxon>
        <taxon>Actinomycetota</taxon>
        <taxon>Thermoleophilia</taxon>
        <taxon>Solirubrobacterales</taxon>
        <taxon>Conexibacteraceae</taxon>
        <taxon>Conexibacter</taxon>
    </lineage>
</organism>
<feature type="domain" description="GGDEF" evidence="1">
    <location>
        <begin position="364"/>
        <end position="486"/>
    </location>
</feature>
<dbReference type="CDD" id="cd01949">
    <property type="entry name" value="GGDEF"/>
    <property type="match status" value="1"/>
</dbReference>
<dbReference type="PANTHER" id="PTHR45138">
    <property type="entry name" value="REGULATORY COMPONENTS OF SENSORY TRANSDUCTION SYSTEM"/>
    <property type="match status" value="1"/>
</dbReference>
<dbReference type="InterPro" id="IPR029787">
    <property type="entry name" value="Nucleotide_cyclase"/>
</dbReference>
<dbReference type="Pfam" id="PF13185">
    <property type="entry name" value="GAF_2"/>
    <property type="match status" value="1"/>
</dbReference>
<dbReference type="InterPro" id="IPR043128">
    <property type="entry name" value="Rev_trsase/Diguanyl_cyclase"/>
</dbReference>
<evidence type="ECO:0000313" key="3">
    <source>
        <dbReference type="Proteomes" id="UP001284601"/>
    </source>
</evidence>
<reference evidence="3" key="1">
    <citation type="submission" date="2023-07" db="EMBL/GenBank/DDBJ databases">
        <title>Conexibacter stalactiti sp. nov., isolated from stalactites in a lava cave and emended description of the genus Conexibacter.</title>
        <authorList>
            <person name="Lee S.D."/>
        </authorList>
    </citation>
    <scope>NUCLEOTIDE SEQUENCE [LARGE SCALE GENOMIC DNA]</scope>
    <source>
        <strain evidence="3">KCTC 39840</strain>
    </source>
</reference>
<keyword evidence="2" id="KW-0548">Nucleotidyltransferase</keyword>
<dbReference type="SMART" id="SM00065">
    <property type="entry name" value="GAF"/>
    <property type="match status" value="1"/>
</dbReference>
<keyword evidence="2" id="KW-0808">Transferase</keyword>
<dbReference type="PANTHER" id="PTHR45138:SF9">
    <property type="entry name" value="DIGUANYLATE CYCLASE DGCM-RELATED"/>
    <property type="match status" value="1"/>
</dbReference>
<gene>
    <name evidence="2" type="ORF">R7226_00065</name>
</gene>
<dbReference type="InterPro" id="IPR029016">
    <property type="entry name" value="GAF-like_dom_sf"/>
</dbReference>
<dbReference type="EMBL" id="JAWSTH010000001">
    <property type="protein sequence ID" value="MDW5592708.1"/>
    <property type="molecule type" value="Genomic_DNA"/>
</dbReference>
<dbReference type="Gene3D" id="3.30.450.40">
    <property type="match status" value="2"/>
</dbReference>
<dbReference type="Gene3D" id="3.30.70.270">
    <property type="match status" value="1"/>
</dbReference>
<keyword evidence="3" id="KW-1185">Reference proteome</keyword>
<dbReference type="SUPFAM" id="SSF55781">
    <property type="entry name" value="GAF domain-like"/>
    <property type="match status" value="2"/>
</dbReference>
<dbReference type="Pfam" id="PF00990">
    <property type="entry name" value="GGDEF"/>
    <property type="match status" value="1"/>
</dbReference>
<dbReference type="SUPFAM" id="SSF55073">
    <property type="entry name" value="Nucleotide cyclase"/>
    <property type="match status" value="1"/>
</dbReference>
<protein>
    <submittedName>
        <fullName evidence="2">Sensor domain-containing diguanylate cyclase</fullName>
        <ecNumber evidence="2">2.7.7.65</ecNumber>
    </submittedName>
</protein>
<reference evidence="2 3" key="2">
    <citation type="submission" date="2023-10" db="EMBL/GenBank/DDBJ databases">
        <authorList>
            <person name="Han X.F."/>
        </authorList>
    </citation>
    <scope>NUCLEOTIDE SEQUENCE [LARGE SCALE GENOMIC DNA]</scope>
    <source>
        <strain evidence="2 3">KCTC 39840</strain>
    </source>
</reference>
<evidence type="ECO:0000259" key="1">
    <source>
        <dbReference type="PROSITE" id="PS50887"/>
    </source>
</evidence>
<proteinExistence type="predicted"/>
<dbReference type="RefSeq" id="WP_318594967.1">
    <property type="nucleotide sequence ID" value="NZ_JAWSTH010000001.1"/>
</dbReference>
<dbReference type="NCBIfam" id="TIGR00254">
    <property type="entry name" value="GGDEF"/>
    <property type="match status" value="1"/>
</dbReference>
<dbReference type="InterPro" id="IPR050469">
    <property type="entry name" value="Diguanylate_Cyclase"/>
</dbReference>
<dbReference type="SMART" id="SM00267">
    <property type="entry name" value="GGDEF"/>
    <property type="match status" value="1"/>
</dbReference>
<dbReference type="EC" id="2.7.7.65" evidence="2"/>
<sequence>MSTMEIGQSVGASDEQRRLAAVSAAVAAAEEASSGLQRLVTLVAHLLGYPEVRLNLVRDTIQVTVAAAGLEAGEITPRELSFCAQAILAPDRVLVAGDTATDPRFRDNPLVAQGLRAYVGAPLVSSDGCALGALCVTDSVPHEPSAEAVETLRLLADAVTAELEHSRALMAIAEVTAALACANDLDEVHTLICGGARTAGGADGGMLVVRDGRRLEVAATSEPLPEQLTLPVGPGSLTGRVCAGGRAEFHGDGDGAAVPAMTRALMERMGASAVAAFPVGAAGPDGAAGVLVVWWRRPLTALPATVRRTLATLADQAAVALERATLLDRLEQLSRTDPLTGLSNRRMLDEVLAREIARAARTSEPLTLAMLDLDHFKLYNDRLGHQAGDRLLRHAADAWENAVRRSDLVARYGGEEFTLVLPQCDAGSARALIERVRAATPDGETCSIGCATWDGIETPAALLDRADRALYAAKRAGRDRVVFDGDA</sequence>
<comment type="caution">
    <text evidence="2">The sequence shown here is derived from an EMBL/GenBank/DDBJ whole genome shotgun (WGS) entry which is preliminary data.</text>
</comment>
<dbReference type="InterPro" id="IPR003018">
    <property type="entry name" value="GAF"/>
</dbReference>
<dbReference type="GO" id="GO:0052621">
    <property type="term" value="F:diguanylate cyclase activity"/>
    <property type="evidence" value="ECO:0007669"/>
    <property type="project" value="UniProtKB-EC"/>
</dbReference>
<evidence type="ECO:0000313" key="2">
    <source>
        <dbReference type="EMBL" id="MDW5592708.1"/>
    </source>
</evidence>
<name>A0ABU4HHB1_9ACTN</name>
<dbReference type="PROSITE" id="PS50887">
    <property type="entry name" value="GGDEF"/>
    <property type="match status" value="1"/>
</dbReference>